<feature type="coiled-coil region" evidence="1">
    <location>
        <begin position="225"/>
        <end position="408"/>
    </location>
</feature>
<keyword evidence="1" id="KW-0175">Coiled coil</keyword>
<proteinExistence type="predicted"/>
<evidence type="ECO:0000259" key="3">
    <source>
        <dbReference type="Pfam" id="PF13476"/>
    </source>
</evidence>
<evidence type="ECO:0000256" key="1">
    <source>
        <dbReference type="SAM" id="Coils"/>
    </source>
</evidence>
<organism evidence="4 5">
    <name type="scientific">Acidovorax bellezanensis</name>
    <dbReference type="NCBI Taxonomy" id="2976702"/>
    <lineage>
        <taxon>Bacteria</taxon>
        <taxon>Pseudomonadati</taxon>
        <taxon>Pseudomonadota</taxon>
        <taxon>Betaproteobacteria</taxon>
        <taxon>Burkholderiales</taxon>
        <taxon>Comamonadaceae</taxon>
        <taxon>Acidovorax</taxon>
    </lineage>
</organism>
<dbReference type="Gene3D" id="3.40.50.300">
    <property type="entry name" value="P-loop containing nucleotide triphosphate hydrolases"/>
    <property type="match status" value="2"/>
</dbReference>
<feature type="compositionally biased region" description="Low complexity" evidence="2">
    <location>
        <begin position="550"/>
        <end position="570"/>
    </location>
</feature>
<sequence length="891" mass="96680">MSMHLTGLRVEQLRKFSLLELAGLTPGLNIVAGPNEAGKSTLVRAIRAAFLERYSSSAAVEDLRPTGHSAASPTVVLDFQLDGVAHQLRKSFLSRARCDLQMGTQALSGKEAEDHLAQRLGFAMASRGQAKAEHWGIPGLLWIEQGTGQDLPVEHARDYLRSALGAQAADAPDVAPLAGGLAASVGDSLLARLQDERDSLLTKASKPRGEYAQAVEQGEAGALELQALDARIAAYRSQVDELGRLQAEAEAERLQPPETALRAALEQARVQLAQLQQQAQQARADEERAQQLQRTLDVLGQQLLHFQQQAQALAQRAQARNEAEQALAVAQQKQQAAAQQLEAARARNDAAREHWDRAQQAQAWREAHSRGQEALAAQQHWQDAAAQAELLLAQMQQLRQQLSGLGLEQADIEALRRSEKEWQKAEMRRDAAATRLEFALEPGQTLAWRDAAGREGRLDGGGAQWLDQATTLDWPGLGRLTITPGGAGVADVARACAQAQSALAQALARLGVADLAEAEAQWARRSALQGQLAPLQNALTALAPQGVEALQSQRDQARARAAQAQQALAQHPEPAGEAPDWTGAQAAAETAQKDLSRAQQALVLAEQAQALAQSHSAQAAREHGAAQAASQDPAQRVRESEAQEQLVGCRAEQAALAQRVQRSREALAQTPLAFVEQDMRRYEDSLRQLAQRQQLRSNRLLVLGTELQAASAQGLEEQRAQLAGEQARLALRRSEFERRAQALELLVTRLAAKRQAALQRLQAPLQQRLQHYLGLLMPGARLEVGEDLAPASLTRTSLEAVPQVGAITTLSFGAREQLGVISRLAYADLLQAAGQPTLLMLDDTLVHSDALRLAQMKRVLYDAAQRHQLLLFTCHPEDWMDLGVEVRTLPG</sequence>
<dbReference type="SUPFAM" id="SSF52540">
    <property type="entry name" value="P-loop containing nucleoside triphosphate hydrolases"/>
    <property type="match status" value="1"/>
</dbReference>
<dbReference type="RefSeq" id="WP_261499337.1">
    <property type="nucleotide sequence ID" value="NZ_JAODYH010000003.1"/>
</dbReference>
<keyword evidence="5" id="KW-1185">Reference proteome</keyword>
<reference evidence="4 5" key="1">
    <citation type="submission" date="2022-09" db="EMBL/GenBank/DDBJ databases">
        <title>Draft genome of isolate Be4.</title>
        <authorList>
            <person name="Sanchez-Castro I."/>
            <person name="Martinez-Rodriguez P."/>
            <person name="Descostes M."/>
            <person name="Merroun M."/>
        </authorList>
    </citation>
    <scope>NUCLEOTIDE SEQUENCE [LARGE SCALE GENOMIC DNA]</scope>
    <source>
        <strain evidence="4 5">Be4</strain>
    </source>
</reference>
<accession>A0ABT2PM42</accession>
<dbReference type="InterPro" id="IPR027417">
    <property type="entry name" value="P-loop_NTPase"/>
</dbReference>
<gene>
    <name evidence="4" type="ORF">N0K08_06795</name>
</gene>
<protein>
    <submittedName>
        <fullName evidence="4">AAA family ATPase</fullName>
    </submittedName>
</protein>
<dbReference type="EMBL" id="JAODYH010000003">
    <property type="protein sequence ID" value="MCT9810332.1"/>
    <property type="molecule type" value="Genomic_DNA"/>
</dbReference>
<feature type="region of interest" description="Disordered" evidence="2">
    <location>
        <begin position="614"/>
        <end position="643"/>
    </location>
</feature>
<feature type="compositionally biased region" description="Low complexity" evidence="2">
    <location>
        <begin position="614"/>
        <end position="631"/>
    </location>
</feature>
<evidence type="ECO:0000256" key="2">
    <source>
        <dbReference type="SAM" id="MobiDB-lite"/>
    </source>
</evidence>
<evidence type="ECO:0000313" key="4">
    <source>
        <dbReference type="EMBL" id="MCT9810332.1"/>
    </source>
</evidence>
<dbReference type="PANTHER" id="PTHR41259">
    <property type="entry name" value="DOUBLE-STRAND BREAK REPAIR RAD50 ATPASE, PUTATIVE-RELATED"/>
    <property type="match status" value="1"/>
</dbReference>
<dbReference type="Pfam" id="PF13476">
    <property type="entry name" value="AAA_23"/>
    <property type="match status" value="1"/>
</dbReference>
<name>A0ABT2PM42_9BURK</name>
<feature type="domain" description="Rad50/SbcC-type AAA" evidence="3">
    <location>
        <begin position="9"/>
        <end position="55"/>
    </location>
</feature>
<comment type="caution">
    <text evidence="4">The sequence shown here is derived from an EMBL/GenBank/DDBJ whole genome shotgun (WGS) entry which is preliminary data.</text>
</comment>
<dbReference type="PANTHER" id="PTHR41259:SF1">
    <property type="entry name" value="DOUBLE-STRAND BREAK REPAIR RAD50 ATPASE, PUTATIVE-RELATED"/>
    <property type="match status" value="1"/>
</dbReference>
<feature type="region of interest" description="Disordered" evidence="2">
    <location>
        <begin position="550"/>
        <end position="592"/>
    </location>
</feature>
<evidence type="ECO:0000313" key="5">
    <source>
        <dbReference type="Proteomes" id="UP001525968"/>
    </source>
</evidence>
<dbReference type="Proteomes" id="UP001525968">
    <property type="component" value="Unassembled WGS sequence"/>
</dbReference>
<dbReference type="InterPro" id="IPR038729">
    <property type="entry name" value="Rad50/SbcC_AAA"/>
</dbReference>